<protein>
    <submittedName>
        <fullName evidence="1">Uncharacterized protein</fullName>
    </submittedName>
</protein>
<sequence length="156" mass="17258">MPSHSPLQEYFLGPTSDWPMAPAIGTSVESDEAIHGPTLRNSGFYVLYFELWSTVTTRIDQHLKSKQCHRPRLGIVVSLRTSTPCVHAPSSFTDGARLLLASTRDTPQFCLADTQRAGLSTMDSKHCWPVTLSPQAAEMRLSYCIRSSSIATGMER</sequence>
<evidence type="ECO:0000313" key="2">
    <source>
        <dbReference type="Proteomes" id="UP000077248"/>
    </source>
</evidence>
<dbReference type="Proteomes" id="UP000077248">
    <property type="component" value="Unassembled WGS sequence"/>
</dbReference>
<accession>A0A177D287</accession>
<evidence type="ECO:0000313" key="1">
    <source>
        <dbReference type="EMBL" id="OAG13734.1"/>
    </source>
</evidence>
<dbReference type="RefSeq" id="XP_018379155.1">
    <property type="nucleotide sequence ID" value="XM_018532435.1"/>
</dbReference>
<organism evidence="1 2">
    <name type="scientific">Alternaria alternata</name>
    <name type="common">Alternaria rot fungus</name>
    <name type="synonym">Torula alternata</name>
    <dbReference type="NCBI Taxonomy" id="5599"/>
    <lineage>
        <taxon>Eukaryota</taxon>
        <taxon>Fungi</taxon>
        <taxon>Dikarya</taxon>
        <taxon>Ascomycota</taxon>
        <taxon>Pezizomycotina</taxon>
        <taxon>Dothideomycetes</taxon>
        <taxon>Pleosporomycetidae</taxon>
        <taxon>Pleosporales</taxon>
        <taxon>Pleosporineae</taxon>
        <taxon>Pleosporaceae</taxon>
        <taxon>Alternaria</taxon>
        <taxon>Alternaria sect. Alternaria</taxon>
        <taxon>Alternaria alternata complex</taxon>
    </lineage>
</organism>
<dbReference type="VEuPathDB" id="FungiDB:CC77DRAFT_609933"/>
<gene>
    <name evidence="1" type="ORF">CC77DRAFT_609933</name>
</gene>
<keyword evidence="2" id="KW-1185">Reference proteome</keyword>
<proteinExistence type="predicted"/>
<name>A0A177D287_ALTAL</name>
<dbReference type="EMBL" id="KV441507">
    <property type="protein sequence ID" value="OAG13734.1"/>
    <property type="molecule type" value="Genomic_DNA"/>
</dbReference>
<dbReference type="GeneID" id="29118029"/>
<dbReference type="KEGG" id="aalt:CC77DRAFT_609933"/>
<dbReference type="AlphaFoldDB" id="A0A177D287"/>
<reference evidence="1 2" key="1">
    <citation type="submission" date="2016-05" db="EMBL/GenBank/DDBJ databases">
        <title>Comparative analysis of secretome profiles of manganese(II)-oxidizing ascomycete fungi.</title>
        <authorList>
            <consortium name="DOE Joint Genome Institute"/>
            <person name="Zeiner C.A."/>
            <person name="Purvine S.O."/>
            <person name="Zink E.M."/>
            <person name="Wu S."/>
            <person name="Pasa-Tolic L."/>
            <person name="Chaput D.L."/>
            <person name="Haridas S."/>
            <person name="Grigoriev I.V."/>
            <person name="Santelli C.M."/>
            <person name="Hansel C.M."/>
        </authorList>
    </citation>
    <scope>NUCLEOTIDE SEQUENCE [LARGE SCALE GENOMIC DNA]</scope>
    <source>
        <strain evidence="1 2">SRC1lrK2f</strain>
    </source>
</reference>